<sequence>MIKVKSVIIEELENPGCNNGNYPMVSVHTTNGDYHGLTCNCRKGCANTWDVFNIEGKEFSDEEELLEYLEY</sequence>
<accession>A0A173TML3</accession>
<evidence type="ECO:0000313" key="2">
    <source>
        <dbReference type="Proteomes" id="UP000095598"/>
    </source>
</evidence>
<protein>
    <submittedName>
        <fullName evidence="1">Uncharacterized protein</fullName>
    </submittedName>
</protein>
<organism evidence="1 2">
    <name type="scientific">Anaerostipes hadrus</name>
    <dbReference type="NCBI Taxonomy" id="649756"/>
    <lineage>
        <taxon>Bacteria</taxon>
        <taxon>Bacillati</taxon>
        <taxon>Bacillota</taxon>
        <taxon>Clostridia</taxon>
        <taxon>Lachnospirales</taxon>
        <taxon>Lachnospiraceae</taxon>
        <taxon>Anaerostipes</taxon>
    </lineage>
</organism>
<dbReference type="EMBL" id="CYXT01000017">
    <property type="protein sequence ID" value="CUN03784.1"/>
    <property type="molecule type" value="Genomic_DNA"/>
</dbReference>
<name>A0A173TML3_ANAHA</name>
<reference evidence="1 2" key="1">
    <citation type="submission" date="2015-09" db="EMBL/GenBank/DDBJ databases">
        <authorList>
            <consortium name="Pathogen Informatics"/>
        </authorList>
    </citation>
    <scope>NUCLEOTIDE SEQUENCE [LARGE SCALE GENOMIC DNA]</scope>
    <source>
        <strain evidence="1 2">2789STDY5608868</strain>
    </source>
</reference>
<proteinExistence type="predicted"/>
<dbReference type="AlphaFoldDB" id="A0A173TML3"/>
<gene>
    <name evidence="1" type="ORF">ERS852425_02210</name>
</gene>
<dbReference type="Proteomes" id="UP000095598">
    <property type="component" value="Unassembled WGS sequence"/>
</dbReference>
<evidence type="ECO:0000313" key="1">
    <source>
        <dbReference type="EMBL" id="CUN03784.1"/>
    </source>
</evidence>
<dbReference type="RefSeq" id="WP_044920728.1">
    <property type="nucleotide sequence ID" value="NZ_CYXT01000017.1"/>
</dbReference>